<dbReference type="EMBL" id="UAVY01000007">
    <property type="protein sequence ID" value="SQB37098.1"/>
    <property type="molecule type" value="Genomic_DNA"/>
</dbReference>
<dbReference type="AlphaFoldDB" id="A0A2X2W8A9"/>
<protein>
    <submittedName>
        <fullName evidence="1">Uncharacterized protein</fullName>
    </submittedName>
</protein>
<accession>A0A2X2W8A9</accession>
<name>A0A2X2W8A9_CITKO</name>
<dbReference type="Proteomes" id="UP000251584">
    <property type="component" value="Unassembled WGS sequence"/>
</dbReference>
<gene>
    <name evidence="1" type="ORF">NCTC10786_03909</name>
</gene>
<sequence>MRPFGGQRQQIRVALAVAGEDNGDELLHLVWLRQLQQL</sequence>
<evidence type="ECO:0000313" key="1">
    <source>
        <dbReference type="EMBL" id="SQB37098.1"/>
    </source>
</evidence>
<reference evidence="1 2" key="1">
    <citation type="submission" date="2018-06" db="EMBL/GenBank/DDBJ databases">
        <authorList>
            <consortium name="Pathogen Informatics"/>
            <person name="Doyle S."/>
        </authorList>
    </citation>
    <scope>NUCLEOTIDE SEQUENCE [LARGE SCALE GENOMIC DNA]</scope>
    <source>
        <strain evidence="1 2">NCTC10786</strain>
    </source>
</reference>
<proteinExistence type="predicted"/>
<evidence type="ECO:0000313" key="2">
    <source>
        <dbReference type="Proteomes" id="UP000251584"/>
    </source>
</evidence>
<organism evidence="1 2">
    <name type="scientific">Citrobacter koseri</name>
    <name type="common">Citrobacter diversus</name>
    <dbReference type="NCBI Taxonomy" id="545"/>
    <lineage>
        <taxon>Bacteria</taxon>
        <taxon>Pseudomonadati</taxon>
        <taxon>Pseudomonadota</taxon>
        <taxon>Gammaproteobacteria</taxon>
        <taxon>Enterobacterales</taxon>
        <taxon>Enterobacteriaceae</taxon>
        <taxon>Citrobacter</taxon>
    </lineage>
</organism>